<gene>
    <name evidence="4" type="ordered locus">MfeM64YM_0178</name>
</gene>
<dbReference type="InterPro" id="IPR037185">
    <property type="entry name" value="EmrE-like"/>
</dbReference>
<dbReference type="GO" id="GO:0016020">
    <property type="term" value="C:membrane"/>
    <property type="evidence" value="ECO:0007669"/>
    <property type="project" value="InterPro"/>
</dbReference>
<feature type="transmembrane region" description="Helical" evidence="2">
    <location>
        <begin position="161"/>
        <end position="179"/>
    </location>
</feature>
<dbReference type="PANTHER" id="PTHR22911:SF137">
    <property type="entry name" value="SOLUTE CARRIER FAMILY 35 MEMBER G2-RELATED"/>
    <property type="match status" value="1"/>
</dbReference>
<evidence type="ECO:0000313" key="5">
    <source>
        <dbReference type="Proteomes" id="UP000007473"/>
    </source>
</evidence>
<feature type="transmembrane region" description="Helical" evidence="2">
    <location>
        <begin position="105"/>
        <end position="128"/>
    </location>
</feature>
<dbReference type="Pfam" id="PF00892">
    <property type="entry name" value="EamA"/>
    <property type="match status" value="2"/>
</dbReference>
<evidence type="ECO:0000259" key="3">
    <source>
        <dbReference type="Pfam" id="PF00892"/>
    </source>
</evidence>
<dbReference type="EMBL" id="CP002458">
    <property type="protein sequence ID" value="ADV34185.1"/>
    <property type="molecule type" value="Genomic_DNA"/>
</dbReference>
<name>A0AB32XAW2_MYCFM</name>
<feature type="domain" description="EamA" evidence="3">
    <location>
        <begin position="190"/>
        <end position="326"/>
    </location>
</feature>
<evidence type="ECO:0000256" key="1">
    <source>
        <dbReference type="ARBA" id="ARBA00007362"/>
    </source>
</evidence>
<keyword evidence="2" id="KW-1133">Transmembrane helix</keyword>
<organism evidence="4 5">
    <name type="scientific">Mycoplasmopsis fermentans (strain M64)</name>
    <name type="common">Mycoplasma fermentans</name>
    <dbReference type="NCBI Taxonomy" id="943945"/>
    <lineage>
        <taxon>Bacteria</taxon>
        <taxon>Bacillati</taxon>
        <taxon>Mycoplasmatota</taxon>
        <taxon>Mycoplasmoidales</taxon>
        <taxon>Metamycoplasmataceae</taxon>
        <taxon>Mycoplasmopsis</taxon>
    </lineage>
</organism>
<protein>
    <submittedName>
        <fullName evidence="4">Membrane protein</fullName>
    </submittedName>
</protein>
<sequence length="361" mass="40472">MNDKNSNVEVNEIQNDKKVKNKNLFNKFVALFSGIMWALNGILISVFTNLIPSGSFFNQGEWGPAKLALAITFLNDTFGFLVSIIIIFSFKKHKEFVAAFKNKKIWILLLSSLFGAPMGMTMYVLGIVYVGTGISSAITVCYPIVGAMLAFIFLKQKTTKNGLFGSIISLLCILTLGILQFHKGDIKNGWGFLFAILAALCWALEAFLSTLSMKNAIDPFVSIFFRYVVSLVVLGSIVLPSAKIYEKMDELFANTNILLIVASGIVGCISYMTFYYALDKIGVPMATGLNISYVGWTILFDLIRLEFYDWYCYLLASLILISQIITLIPDDKFIFRKLKKKELKAEETNDNNSHQNQEQNN</sequence>
<feature type="transmembrane region" description="Helical" evidence="2">
    <location>
        <begin position="257"/>
        <end position="278"/>
    </location>
</feature>
<feature type="transmembrane region" description="Helical" evidence="2">
    <location>
        <begin position="28"/>
        <end position="47"/>
    </location>
</feature>
<keyword evidence="2" id="KW-0472">Membrane</keyword>
<comment type="similarity">
    <text evidence="1">Belongs to the EamA transporter family.</text>
</comment>
<dbReference type="InterPro" id="IPR000620">
    <property type="entry name" value="EamA_dom"/>
</dbReference>
<accession>A0AB32XAW2</accession>
<dbReference type="SUPFAM" id="SSF103481">
    <property type="entry name" value="Multidrug resistance efflux transporter EmrE"/>
    <property type="match status" value="1"/>
</dbReference>
<feature type="transmembrane region" description="Helical" evidence="2">
    <location>
        <begin position="285"/>
        <end position="304"/>
    </location>
</feature>
<dbReference type="PANTHER" id="PTHR22911">
    <property type="entry name" value="ACYL-MALONYL CONDENSING ENZYME-RELATED"/>
    <property type="match status" value="1"/>
</dbReference>
<feature type="transmembrane region" description="Helical" evidence="2">
    <location>
        <begin position="223"/>
        <end position="245"/>
    </location>
</feature>
<feature type="transmembrane region" description="Helical" evidence="2">
    <location>
        <begin position="191"/>
        <end position="211"/>
    </location>
</feature>
<feature type="transmembrane region" description="Helical" evidence="2">
    <location>
        <begin position="67"/>
        <end position="90"/>
    </location>
</feature>
<dbReference type="AlphaFoldDB" id="A0AB32XAW2"/>
<keyword evidence="2" id="KW-0812">Transmembrane</keyword>
<dbReference type="KEGG" id="mfm:MfeM64YM_0178"/>
<feature type="transmembrane region" description="Helical" evidence="2">
    <location>
        <begin position="310"/>
        <end position="329"/>
    </location>
</feature>
<evidence type="ECO:0000313" key="4">
    <source>
        <dbReference type="EMBL" id="ADV34185.1"/>
    </source>
</evidence>
<proteinExistence type="inferred from homology"/>
<feature type="transmembrane region" description="Helical" evidence="2">
    <location>
        <begin position="134"/>
        <end position="154"/>
    </location>
</feature>
<reference evidence="4 5" key="1">
    <citation type="journal article" date="2011" name="J. Bacteriol.">
        <title>Genome sequence of the repetitive-sequence-rich Mycoplasma fermentans strain M64.</title>
        <authorList>
            <person name="Shu H.W."/>
            <person name="Liu T.T."/>
            <person name="Chang H.Y."/>
            <person name="Liu Y.M."/>
            <person name="Wu K.M."/>
            <person name="Shu H.Y."/>
            <person name="Tsai S.F."/>
            <person name="Hsiao K.J."/>
            <person name="Hu W.S."/>
            <person name="Ng W.V."/>
        </authorList>
    </citation>
    <scope>NUCLEOTIDE SEQUENCE [LARGE SCALE GENOMIC DNA]</scope>
    <source>
        <strain evidence="4 5">M64</strain>
    </source>
</reference>
<evidence type="ECO:0000256" key="2">
    <source>
        <dbReference type="SAM" id="Phobius"/>
    </source>
</evidence>
<dbReference type="RefSeq" id="WP_013526705.1">
    <property type="nucleotide sequence ID" value="NC_014921.1"/>
</dbReference>
<feature type="domain" description="EamA" evidence="3">
    <location>
        <begin position="29"/>
        <end position="175"/>
    </location>
</feature>
<dbReference type="Proteomes" id="UP000007473">
    <property type="component" value="Chromosome"/>
</dbReference>